<gene>
    <name evidence="6" type="ORF">I1A42_13390</name>
</gene>
<evidence type="ECO:0000256" key="2">
    <source>
        <dbReference type="ARBA" id="ARBA00023015"/>
    </source>
</evidence>
<evidence type="ECO:0000313" key="6">
    <source>
        <dbReference type="EMBL" id="MBF9001497.1"/>
    </source>
</evidence>
<keyword evidence="7" id="KW-1185">Reference proteome</keyword>
<dbReference type="RefSeq" id="WP_196123724.1">
    <property type="nucleotide sequence ID" value="NZ_JADPMR010000001.1"/>
</dbReference>
<dbReference type="InterPro" id="IPR050389">
    <property type="entry name" value="LysR-type_TF"/>
</dbReference>
<evidence type="ECO:0000256" key="4">
    <source>
        <dbReference type="ARBA" id="ARBA00023163"/>
    </source>
</evidence>
<evidence type="ECO:0000259" key="5">
    <source>
        <dbReference type="PROSITE" id="PS50931"/>
    </source>
</evidence>
<comment type="similarity">
    <text evidence="1">Belongs to the LysR transcriptional regulatory family.</text>
</comment>
<dbReference type="SUPFAM" id="SSF46785">
    <property type="entry name" value="Winged helix' DNA-binding domain"/>
    <property type="match status" value="1"/>
</dbReference>
<protein>
    <submittedName>
        <fullName evidence="6">LysR family transcriptional regulator</fullName>
    </submittedName>
</protein>
<dbReference type="Pfam" id="PF00126">
    <property type="entry name" value="HTH_1"/>
    <property type="match status" value="1"/>
</dbReference>
<dbReference type="PANTHER" id="PTHR30118:SF15">
    <property type="entry name" value="TRANSCRIPTIONAL REGULATORY PROTEIN"/>
    <property type="match status" value="1"/>
</dbReference>
<dbReference type="EMBL" id="JADPMR010000001">
    <property type="protein sequence ID" value="MBF9001497.1"/>
    <property type="molecule type" value="Genomic_DNA"/>
</dbReference>
<keyword evidence="3" id="KW-0238">DNA-binding</keyword>
<dbReference type="PANTHER" id="PTHR30118">
    <property type="entry name" value="HTH-TYPE TRANSCRIPTIONAL REGULATOR LEUO-RELATED"/>
    <property type="match status" value="1"/>
</dbReference>
<proteinExistence type="inferred from homology"/>
<dbReference type="InterPro" id="IPR036390">
    <property type="entry name" value="WH_DNA-bd_sf"/>
</dbReference>
<dbReference type="Pfam" id="PF03466">
    <property type="entry name" value="LysR_substrate"/>
    <property type="match status" value="1"/>
</dbReference>
<dbReference type="InterPro" id="IPR036388">
    <property type="entry name" value="WH-like_DNA-bd_sf"/>
</dbReference>
<evidence type="ECO:0000256" key="3">
    <source>
        <dbReference type="ARBA" id="ARBA00023125"/>
    </source>
</evidence>
<evidence type="ECO:0000313" key="7">
    <source>
        <dbReference type="Proteomes" id="UP000597206"/>
    </source>
</evidence>
<sequence length="306" mass="34963">MFQNTNLNLLKSLHILLQEAHVSNAAKRLHITQSAVSRQLAQLREMCNDDLLVRSSNYFVLTPKAEILKAKLDSFFGDFEHLLSDITFEPENWSGELIISSSDYVAQYVLPDICSRLNSLAPQLKINYQLWHPVNIERLHELGIDIASTMLPEKPKDVSSLFIGSDHSVLVMRKQHPLSSKNNLGVTELLSYPHIKITGGADKDSMIDQQLSLLNLHREISLQVPFFTAAVSRLIQTDALMVVPLHIAKNLSKFWAITHKNLPFDVDINKYWLIWHPKFDNDVSHKWVREQIVLSMQDSENSIHLS</sequence>
<dbReference type="Gene3D" id="3.40.190.10">
    <property type="entry name" value="Periplasmic binding protein-like II"/>
    <property type="match status" value="2"/>
</dbReference>
<comment type="caution">
    <text evidence="6">The sequence shown here is derived from an EMBL/GenBank/DDBJ whole genome shotgun (WGS) entry which is preliminary data.</text>
</comment>
<keyword evidence="4" id="KW-0804">Transcription</keyword>
<reference evidence="6 7" key="1">
    <citation type="submission" date="2020-11" db="EMBL/GenBank/DDBJ databases">
        <title>Vibrio nitrifigilis sp. nov., a marine nitrogen-fixing bacterium isolated from the lagoon sediment of an islet inside an atoll.</title>
        <authorList>
            <person name="Wang L.-T."/>
            <person name="Shieh W.Y."/>
        </authorList>
    </citation>
    <scope>NUCLEOTIDE SEQUENCE [LARGE SCALE GENOMIC DNA]</scope>
    <source>
        <strain evidence="6 7">NFV-1</strain>
    </source>
</reference>
<dbReference type="CDD" id="cd08417">
    <property type="entry name" value="PBP2_Nitroaromatics_like"/>
    <property type="match status" value="1"/>
</dbReference>
<dbReference type="InterPro" id="IPR000847">
    <property type="entry name" value="LysR_HTH_N"/>
</dbReference>
<feature type="domain" description="HTH lysR-type" evidence="5">
    <location>
        <begin position="5"/>
        <end position="62"/>
    </location>
</feature>
<dbReference type="PROSITE" id="PS50931">
    <property type="entry name" value="HTH_LYSR"/>
    <property type="match status" value="1"/>
</dbReference>
<dbReference type="InterPro" id="IPR005119">
    <property type="entry name" value="LysR_subst-bd"/>
</dbReference>
<dbReference type="InterPro" id="IPR037402">
    <property type="entry name" value="YidZ_PBP2"/>
</dbReference>
<organism evidence="6 7">
    <name type="scientific">Vibrio nitrifigilis</name>
    <dbReference type="NCBI Taxonomy" id="2789781"/>
    <lineage>
        <taxon>Bacteria</taxon>
        <taxon>Pseudomonadati</taxon>
        <taxon>Pseudomonadota</taxon>
        <taxon>Gammaproteobacteria</taxon>
        <taxon>Vibrionales</taxon>
        <taxon>Vibrionaceae</taxon>
        <taxon>Vibrio</taxon>
    </lineage>
</organism>
<name>A0ABS0GGL7_9VIBR</name>
<evidence type="ECO:0000256" key="1">
    <source>
        <dbReference type="ARBA" id="ARBA00009437"/>
    </source>
</evidence>
<keyword evidence="2" id="KW-0805">Transcription regulation</keyword>
<dbReference type="PRINTS" id="PR00039">
    <property type="entry name" value="HTHLYSR"/>
</dbReference>
<dbReference type="Proteomes" id="UP000597206">
    <property type="component" value="Unassembled WGS sequence"/>
</dbReference>
<dbReference type="Gene3D" id="1.10.10.10">
    <property type="entry name" value="Winged helix-like DNA-binding domain superfamily/Winged helix DNA-binding domain"/>
    <property type="match status" value="1"/>
</dbReference>
<dbReference type="SUPFAM" id="SSF53850">
    <property type="entry name" value="Periplasmic binding protein-like II"/>
    <property type="match status" value="1"/>
</dbReference>
<accession>A0ABS0GGL7</accession>